<dbReference type="Proteomes" id="UP001646141">
    <property type="component" value="Unassembled WGS sequence"/>
</dbReference>
<name>A0ABS1SLY0_9MICO</name>
<dbReference type="RefSeq" id="WP_202381055.1">
    <property type="nucleotide sequence ID" value="NZ_BAAAMA010000004.1"/>
</dbReference>
<keyword evidence="1" id="KW-0472">Membrane</keyword>
<keyword evidence="1" id="KW-1133">Transmembrane helix</keyword>
<organism evidence="2 3">
    <name type="scientific">Leucobacter chromiireducens subsp. chromiireducens</name>
    <dbReference type="NCBI Taxonomy" id="660067"/>
    <lineage>
        <taxon>Bacteria</taxon>
        <taxon>Bacillati</taxon>
        <taxon>Actinomycetota</taxon>
        <taxon>Actinomycetes</taxon>
        <taxon>Micrococcales</taxon>
        <taxon>Microbacteriaceae</taxon>
        <taxon>Leucobacter</taxon>
    </lineage>
</organism>
<accession>A0ABS1SLY0</accession>
<feature type="transmembrane region" description="Helical" evidence="1">
    <location>
        <begin position="136"/>
        <end position="157"/>
    </location>
</feature>
<evidence type="ECO:0008006" key="4">
    <source>
        <dbReference type="Google" id="ProtNLM"/>
    </source>
</evidence>
<reference evidence="2 3" key="1">
    <citation type="submission" date="2018-09" db="EMBL/GenBank/DDBJ databases">
        <title>Comparative genomics of Leucobacter spp.</title>
        <authorList>
            <person name="Reis A.C."/>
            <person name="Kolvenbach B.A."/>
            <person name="Corvini P.F.X."/>
            <person name="Nunes O.C."/>
        </authorList>
    </citation>
    <scope>NUCLEOTIDE SEQUENCE [LARGE SCALE GENOMIC DNA]</scope>
    <source>
        <strain evidence="2 3">L-1</strain>
    </source>
</reference>
<feature type="transmembrane region" description="Helical" evidence="1">
    <location>
        <begin position="46"/>
        <end position="71"/>
    </location>
</feature>
<dbReference type="EMBL" id="QYAD01000001">
    <property type="protein sequence ID" value="MBL3689093.1"/>
    <property type="molecule type" value="Genomic_DNA"/>
</dbReference>
<feature type="transmembrane region" description="Helical" evidence="1">
    <location>
        <begin position="83"/>
        <end position="104"/>
    </location>
</feature>
<sequence>MDFIDSAPLPAALAVLALIDGLSVGTLLIPLFFLIAPGRVRTGRILAYLVTITGFYLAIGVLFMLGLVNVIDAASDLLASELGQWLLLTVGAGLFVAGLLVWAADSRRKRLAAAGTPLPESGRILRWRARVLDERASGGAVMGVAIAAGLVEIAGMLPYLIGMTMLAGAPLSASARFAYLAGYCVVMVLPALVLLVTRIVAAPLVAAPLERLTAWFQRTGAENTSWILCIIGFLVARTATKSLGIPLPIIG</sequence>
<evidence type="ECO:0000313" key="3">
    <source>
        <dbReference type="Proteomes" id="UP001646141"/>
    </source>
</evidence>
<keyword evidence="1" id="KW-0812">Transmembrane</keyword>
<protein>
    <recommendedName>
        <fullName evidence="4">Sap-like sulfolipid-1-addressing protein</fullName>
    </recommendedName>
</protein>
<evidence type="ECO:0000313" key="2">
    <source>
        <dbReference type="EMBL" id="MBL3689093.1"/>
    </source>
</evidence>
<comment type="caution">
    <text evidence="2">The sequence shown here is derived from an EMBL/GenBank/DDBJ whole genome shotgun (WGS) entry which is preliminary data.</text>
</comment>
<feature type="transmembrane region" description="Helical" evidence="1">
    <location>
        <begin position="12"/>
        <end position="34"/>
    </location>
</feature>
<proteinExistence type="predicted"/>
<dbReference type="Pfam" id="PF11139">
    <property type="entry name" value="SfLAP"/>
    <property type="match status" value="1"/>
</dbReference>
<feature type="transmembrane region" description="Helical" evidence="1">
    <location>
        <begin position="177"/>
        <end position="201"/>
    </location>
</feature>
<evidence type="ECO:0000256" key="1">
    <source>
        <dbReference type="SAM" id="Phobius"/>
    </source>
</evidence>
<dbReference type="InterPro" id="IPR021315">
    <property type="entry name" value="Gap/Sap"/>
</dbReference>
<gene>
    <name evidence="2" type="ORF">D3226_03850</name>
</gene>
<keyword evidence="3" id="KW-1185">Reference proteome</keyword>